<keyword evidence="2" id="KW-0436">Ligase</keyword>
<reference evidence="7 8" key="1">
    <citation type="submission" date="2017-10" db="EMBL/GenBank/DDBJ databases">
        <title>Sequencing the genomes of 1000 actinobacteria strains.</title>
        <authorList>
            <person name="Klenk H.-P."/>
        </authorList>
    </citation>
    <scope>NUCLEOTIDE SEQUENCE [LARGE SCALE GENOMIC DNA]</scope>
    <source>
        <strain evidence="7 8">DSM 21574</strain>
    </source>
</reference>
<dbReference type="GO" id="GO:0004467">
    <property type="term" value="F:long-chain fatty acid-CoA ligase activity"/>
    <property type="evidence" value="ECO:0007669"/>
    <property type="project" value="TreeGrafter"/>
</dbReference>
<keyword evidence="8" id="KW-1185">Reference proteome</keyword>
<dbReference type="PANTHER" id="PTHR43272">
    <property type="entry name" value="LONG-CHAIN-FATTY-ACID--COA LIGASE"/>
    <property type="match status" value="1"/>
</dbReference>
<comment type="caution">
    <text evidence="7">The sequence shown here is derived from an EMBL/GenBank/DDBJ whole genome shotgun (WGS) entry which is preliminary data.</text>
</comment>
<dbReference type="InterPro" id="IPR020845">
    <property type="entry name" value="AMP-binding_CS"/>
</dbReference>
<dbReference type="GO" id="GO:0016020">
    <property type="term" value="C:membrane"/>
    <property type="evidence" value="ECO:0007669"/>
    <property type="project" value="TreeGrafter"/>
</dbReference>
<gene>
    <name evidence="7" type="ORF">ATL41_0706</name>
</gene>
<proteinExistence type="inferred from homology"/>
<dbReference type="SUPFAM" id="SSF56801">
    <property type="entry name" value="Acetyl-CoA synthetase-like"/>
    <property type="match status" value="1"/>
</dbReference>
<organism evidence="7 8">
    <name type="scientific">Flavimobilis soli</name>
    <dbReference type="NCBI Taxonomy" id="442709"/>
    <lineage>
        <taxon>Bacteria</taxon>
        <taxon>Bacillati</taxon>
        <taxon>Actinomycetota</taxon>
        <taxon>Actinomycetes</taxon>
        <taxon>Micrococcales</taxon>
        <taxon>Jonesiaceae</taxon>
        <taxon>Flavimobilis</taxon>
    </lineage>
</organism>
<evidence type="ECO:0000256" key="3">
    <source>
        <dbReference type="ARBA" id="ARBA00022832"/>
    </source>
</evidence>
<evidence type="ECO:0000313" key="8">
    <source>
        <dbReference type="Proteomes" id="UP000221394"/>
    </source>
</evidence>
<protein>
    <recommendedName>
        <fullName evidence="5">Acyl-CoA synthetase</fullName>
    </recommendedName>
</protein>
<dbReference type="PANTHER" id="PTHR43272:SF32">
    <property type="entry name" value="AMP-DEPENDENT SYNTHETASE_LIGASE DOMAIN-CONTAINING PROTEIN"/>
    <property type="match status" value="1"/>
</dbReference>
<dbReference type="Proteomes" id="UP000221394">
    <property type="component" value="Unassembled WGS sequence"/>
</dbReference>
<feature type="domain" description="AMP-dependent synthetase/ligase" evidence="6">
    <location>
        <begin position="44"/>
        <end position="426"/>
    </location>
</feature>
<keyword evidence="3" id="KW-0276">Fatty acid metabolism</keyword>
<evidence type="ECO:0000313" key="7">
    <source>
        <dbReference type="EMBL" id="PFG36004.1"/>
    </source>
</evidence>
<evidence type="ECO:0000259" key="6">
    <source>
        <dbReference type="Pfam" id="PF00501"/>
    </source>
</evidence>
<evidence type="ECO:0000256" key="5">
    <source>
        <dbReference type="ARBA" id="ARBA00032875"/>
    </source>
</evidence>
<dbReference type="PROSITE" id="PS00455">
    <property type="entry name" value="AMP_BINDING"/>
    <property type="match status" value="1"/>
</dbReference>
<evidence type="ECO:0000256" key="1">
    <source>
        <dbReference type="ARBA" id="ARBA00006432"/>
    </source>
</evidence>
<dbReference type="EMBL" id="PDJH01000001">
    <property type="protein sequence ID" value="PFG36004.1"/>
    <property type="molecule type" value="Genomic_DNA"/>
</dbReference>
<dbReference type="InterPro" id="IPR000873">
    <property type="entry name" value="AMP-dep_synth/lig_dom"/>
</dbReference>
<dbReference type="OrthoDB" id="9803968at2"/>
<dbReference type="Pfam" id="PF23562">
    <property type="entry name" value="AMP-binding_C_3"/>
    <property type="match status" value="1"/>
</dbReference>
<dbReference type="Pfam" id="PF00501">
    <property type="entry name" value="AMP-binding"/>
    <property type="match status" value="1"/>
</dbReference>
<dbReference type="Gene3D" id="3.40.50.12780">
    <property type="entry name" value="N-terminal domain of ligase-like"/>
    <property type="match status" value="1"/>
</dbReference>
<dbReference type="InterPro" id="IPR042099">
    <property type="entry name" value="ANL_N_sf"/>
</dbReference>
<evidence type="ECO:0000256" key="2">
    <source>
        <dbReference type="ARBA" id="ARBA00022598"/>
    </source>
</evidence>
<sequence length="598" mass="64160">MRETSSPDLVDVPEGSSLCTILALRVAANPGGVLIERKAGLAGGWFPVTAQRFADEVVEVAKGLVAKGVQPGDRVAIMSRTRYEWTLLDFACWSAGAVPVPVYETSSADQVRWICSDAGVSLAVVESSAHASLVDEARTDLPDLREVLVIENDAIEELRRAGAEVDDAVVAERTEAVRGDDLATIIYTSGTTGRPKGAEITHWSFAYLARNGIRSLPQVCTVPGSRTLLFLPLAHVFARYIQIVAISSGSVLGHTPDTRNLLPDLSTFKPTYLLAVPRVFEKVYNASEQKAGSGAPLKLFRWAAKVAIQTSRAWDTPQGPSLALKAQHRLASALLFSKLRAALGGQAKYAISGGAPLGERLGHFYRGIGLTILEGYGLTETTAPTAVNRPDKLKVGTVGAPFAGTSLRIDDDGEVLVKGPHVFRGYRNNPEATAEAFTDGWFRTGDLGTIDDDGFLQITGRKKEIIITAGGKNVAPAVLEDRFRGHPLVSQCVVVGDQRPFIAALVTLDAEMLPGWLASHGLPGMSVPEAAEHPEVLAALHRAAERANKAVSRAESIRKVRVLTTDFTEENGYLTPSLKVKRSLVLKDFADQVDAIYG</sequence>
<name>A0A2A9EAU0_9MICO</name>
<evidence type="ECO:0000256" key="4">
    <source>
        <dbReference type="ARBA" id="ARBA00023098"/>
    </source>
</evidence>
<keyword evidence="4" id="KW-0443">Lipid metabolism</keyword>
<dbReference type="AlphaFoldDB" id="A0A2A9EAU0"/>
<dbReference type="CDD" id="cd05907">
    <property type="entry name" value="VL_LC_FACS_like"/>
    <property type="match status" value="1"/>
</dbReference>
<dbReference type="RefSeq" id="WP_098457233.1">
    <property type="nucleotide sequence ID" value="NZ_PDJH01000001.1"/>
</dbReference>
<comment type="similarity">
    <text evidence="1">Belongs to the ATP-dependent AMP-binding enzyme family.</text>
</comment>
<accession>A0A2A9EAU0</accession>